<keyword evidence="2" id="KW-1185">Reference proteome</keyword>
<dbReference type="Proteomes" id="UP001148629">
    <property type="component" value="Unassembled WGS sequence"/>
</dbReference>
<protein>
    <submittedName>
        <fullName evidence="1">Uncharacterized protein</fullName>
    </submittedName>
</protein>
<name>A0ACC1SQ42_9HYPO</name>
<gene>
    <name evidence="1" type="ORF">NM208_g3186</name>
</gene>
<evidence type="ECO:0000313" key="2">
    <source>
        <dbReference type="Proteomes" id="UP001148629"/>
    </source>
</evidence>
<comment type="caution">
    <text evidence="1">The sequence shown here is derived from an EMBL/GenBank/DDBJ whole genome shotgun (WGS) entry which is preliminary data.</text>
</comment>
<proteinExistence type="predicted"/>
<dbReference type="EMBL" id="JANRMS010000207">
    <property type="protein sequence ID" value="KAJ3544190.1"/>
    <property type="molecule type" value="Genomic_DNA"/>
</dbReference>
<evidence type="ECO:0000313" key="1">
    <source>
        <dbReference type="EMBL" id="KAJ3544190.1"/>
    </source>
</evidence>
<reference evidence="1" key="1">
    <citation type="submission" date="2022-08" db="EMBL/GenBank/DDBJ databases">
        <title>Genome Sequence of Fusarium decemcellulare.</title>
        <authorList>
            <person name="Buettner E."/>
        </authorList>
    </citation>
    <scope>NUCLEOTIDE SEQUENCE</scope>
    <source>
        <strain evidence="1">Babe19</strain>
    </source>
</reference>
<organism evidence="1 2">
    <name type="scientific">Fusarium decemcellulare</name>
    <dbReference type="NCBI Taxonomy" id="57161"/>
    <lineage>
        <taxon>Eukaryota</taxon>
        <taxon>Fungi</taxon>
        <taxon>Dikarya</taxon>
        <taxon>Ascomycota</taxon>
        <taxon>Pezizomycotina</taxon>
        <taxon>Sordariomycetes</taxon>
        <taxon>Hypocreomycetidae</taxon>
        <taxon>Hypocreales</taxon>
        <taxon>Nectriaceae</taxon>
        <taxon>Fusarium</taxon>
        <taxon>Fusarium decemcellulare species complex</taxon>
    </lineage>
</organism>
<accession>A0ACC1SQ42</accession>
<sequence length="1328" mass="147821">MWFAKRRSQLFLLLLLVVQLLSVTVSAAECSKTKLCATGCCSSAGYCGTTKDHCGKGCQSTCDFKLECDKNNPCKGNACCSKHGRCGLGPDFCGKDCVAGCDAKGECDPGGFGSRFANHTKCPLNVCCSKHGYCGTTKDYCGKKTVNRPSCSSKGGPMRRVVGYIEGWASTRSCDSFTPSNIPDGVYTHINLAFASIDPKTFQIVPASSKDPELYRELTRKKKIDPKLKVFIAIGGWAFNDPGPTVTTFSDIARSDANQRTFIKSLISFMATYGFDGVDIDWEYPAADDREGREEDFDNLPKFLSNIKSALKQSGERNGLSIAIPASYWYLQHFDLEKISKYVDHFNIMTYDFHGAWDTPKSWLGNHLNSHTNLTEIKDAFDLLWRNKISPDQVNMGLAFYARTFSASSTSSEPCTNAVGVMSNPEIMRKLGGKIGSGELDKTAAIKTLKFGSTWLTYDDVDTWKLKLDFARSQCLGGAMVWAISQDTPDGKFSKQLQQATGYKSKGVTTFNTTKSLGVGVFIETSQSEASADVSDDQCRWTNCGETCPSGWSTVKRQDPYKHSSKEIMLDFTGCNGNGIRTFCCPPGKQPFCQWLFHNSGNCRPGCGNDAERLEIGSTAASCTRSDLAQVACCSGDTPALDVYRHYKWYGVEQDCATDMGEKPCGWSAKFDTPFASSWDGSGDQSCYDSEGKKGSRPLCEDTRDETKPHFSNCEWSDGFSLGRTDIVTEGQCSSDCPSGKIKVALDSQNNVCGKGTSAYCCDVGASFDYTDIDDDDMEDLIKEWVKNPTCPKLTGLDENKLSSRSLDNITLGVSEQLPDLAKRQGLHTLTPERAIVLIVQRLMELPKDSRATREIRRLVTKYFTPIWPHLTGAYIAGKLWEFRDDTSTLKAAWNFICNVDAEEKQAKDEKDNTGGSSSFLFCHIPSLDTYDPGSLEDPRDQPDDADITDIVEGIDALGGIKWPFTEWQWSLEWNEGDGLEKRGTGGARPFKPQCPDGTTWTMMSEPYTNGDRGEALAKKNNDDKMYYVQDDLKDCISATVEDDGKPNDGKEWVSEHILELQTIHMFIEYTMGVKNKLKDRTINADLKIVVPVKPKTAATMPCSMWEDAFMNGFSKWDAQYKETPRKVLFTLLGSKTNALHMVNAESKLNGLKAKIWDFNEPVAPTKWKKKYAGTGKNTAQHAFEQLTLIEHVFGYLMKPGVNKKLVAAHADVKKFLDDFESLYREQYPKTQALDLSDLWTTFMRDLTDRMKTWNKDWLEYRAKEMVKVWKAEAVKRLEAVGAAKTPATAAKALAYQKEASNIMEKAEQHQLNYAVEIDKFNPKVVFK</sequence>